<reference evidence="9" key="1">
    <citation type="submission" date="2022-11" db="UniProtKB">
        <authorList>
            <consortium name="WormBaseParasite"/>
        </authorList>
    </citation>
    <scope>IDENTIFICATION</scope>
</reference>
<dbReference type="GO" id="GO:0005911">
    <property type="term" value="C:cell-cell junction"/>
    <property type="evidence" value="ECO:0007669"/>
    <property type="project" value="TreeGrafter"/>
</dbReference>
<dbReference type="InterPro" id="IPR003599">
    <property type="entry name" value="Ig_sub"/>
</dbReference>
<dbReference type="GO" id="GO:0098609">
    <property type="term" value="P:cell-cell adhesion"/>
    <property type="evidence" value="ECO:0007669"/>
    <property type="project" value="TreeGrafter"/>
</dbReference>
<evidence type="ECO:0000256" key="3">
    <source>
        <dbReference type="ARBA" id="ARBA00023157"/>
    </source>
</evidence>
<evidence type="ECO:0000256" key="4">
    <source>
        <dbReference type="ARBA" id="ARBA00023180"/>
    </source>
</evidence>
<dbReference type="InterPro" id="IPR013162">
    <property type="entry name" value="CD80_C2-set"/>
</dbReference>
<keyword evidence="3" id="KW-1015">Disulfide bond</keyword>
<dbReference type="GO" id="GO:0050839">
    <property type="term" value="F:cell adhesion molecule binding"/>
    <property type="evidence" value="ECO:0007669"/>
    <property type="project" value="TreeGrafter"/>
</dbReference>
<sequence length="640" mass="71517">MHTGRVHKRRRRRRCDNHPIASNQQPISFKKNCYTCATPCTLLKTYSLFSISIILLVAIGCNDVNAKQSIVEHPQNTTVRVGETVVMKCRVEDQKGTLQWIKNGFGLGVDRTLPLLERHTMVGKLNLGEYHLQIRNVTVGDDDLYSCQLAPTDTEQSQDSKTAKLTVLVEPEDPYLLGDFSQPIPAIEGIEMRLSCRSPKGRPAARLGWVISQNKEATKVLHHITNDYNSPNANSTAHPQHHLRNREHVSQQYTGKIVESVDLDEENGFSTVTSNLTFSPTKADNGRYIACLAAHDTYGKEVKSASAQLDVSYRPKIKVEIDENESSAQEGGRLVFRCNVDAKPVEDTTVRWTWNGEDKRLVILDSVGHRTAMLSGLKIKDNNAKVTCSASNSIGTESASIRLNIPYGPRFMSTNQTKLVQNVVSQRQDDLINMGNNYTITNAQEWEAGEYICVASVAGFPSKSLTHRLYLKGPPVVFLNEEMIQGNNGAMSLSCEIQSRTLPIKVNWMVNGRVIDADRERSRFLIQNSNKDFGMESRLTIHQFSSLDYGLYNCSAQNEFGSNSDQYDVFDQTFWEKIKQYSDDLPVSYRLALLVIVICLVVCALMICCMKCTGSLCCSGKSKSSNFSHDHGDVIVNAKP</sequence>
<keyword evidence="5" id="KW-0393">Immunoglobulin domain</keyword>
<evidence type="ECO:0000259" key="7">
    <source>
        <dbReference type="PROSITE" id="PS50835"/>
    </source>
</evidence>
<feature type="domain" description="Ig-like" evidence="7">
    <location>
        <begin position="315"/>
        <end position="404"/>
    </location>
</feature>
<dbReference type="SMART" id="SM00409">
    <property type="entry name" value="IG"/>
    <property type="match status" value="4"/>
</dbReference>
<evidence type="ECO:0000313" key="8">
    <source>
        <dbReference type="Proteomes" id="UP000887574"/>
    </source>
</evidence>
<dbReference type="InterPro" id="IPR051275">
    <property type="entry name" value="Cell_adhesion_signaling"/>
</dbReference>
<dbReference type="Pfam" id="PF07679">
    <property type="entry name" value="I-set"/>
    <property type="match status" value="1"/>
</dbReference>
<evidence type="ECO:0000256" key="5">
    <source>
        <dbReference type="ARBA" id="ARBA00023319"/>
    </source>
</evidence>
<dbReference type="GO" id="GO:0005886">
    <property type="term" value="C:plasma membrane"/>
    <property type="evidence" value="ECO:0007669"/>
    <property type="project" value="TreeGrafter"/>
</dbReference>
<keyword evidence="2 6" id="KW-0472">Membrane</keyword>
<evidence type="ECO:0000256" key="6">
    <source>
        <dbReference type="SAM" id="Phobius"/>
    </source>
</evidence>
<evidence type="ECO:0000256" key="1">
    <source>
        <dbReference type="ARBA" id="ARBA00004479"/>
    </source>
</evidence>
<feature type="domain" description="Ig-like" evidence="7">
    <location>
        <begin position="174"/>
        <end position="312"/>
    </location>
</feature>
<dbReference type="PANTHER" id="PTHR11640">
    <property type="entry name" value="NEPHRIN"/>
    <property type="match status" value="1"/>
</dbReference>
<name>A0A915E080_9BILA</name>
<dbReference type="SUPFAM" id="SSF48726">
    <property type="entry name" value="Immunoglobulin"/>
    <property type="match status" value="4"/>
</dbReference>
<dbReference type="InterPro" id="IPR036179">
    <property type="entry name" value="Ig-like_dom_sf"/>
</dbReference>
<accession>A0A915E080</accession>
<dbReference type="Pfam" id="PF08205">
    <property type="entry name" value="C2-set_2"/>
    <property type="match status" value="1"/>
</dbReference>
<protein>
    <submittedName>
        <fullName evidence="9">Ig-like domain-containing protein</fullName>
    </submittedName>
</protein>
<organism evidence="8 9">
    <name type="scientific">Ditylenchus dipsaci</name>
    <dbReference type="NCBI Taxonomy" id="166011"/>
    <lineage>
        <taxon>Eukaryota</taxon>
        <taxon>Metazoa</taxon>
        <taxon>Ecdysozoa</taxon>
        <taxon>Nematoda</taxon>
        <taxon>Chromadorea</taxon>
        <taxon>Rhabditida</taxon>
        <taxon>Tylenchina</taxon>
        <taxon>Tylenchomorpha</taxon>
        <taxon>Sphaerularioidea</taxon>
        <taxon>Anguinidae</taxon>
        <taxon>Anguininae</taxon>
        <taxon>Ditylenchus</taxon>
    </lineage>
</organism>
<proteinExistence type="predicted"/>
<feature type="domain" description="Ig-like" evidence="7">
    <location>
        <begin position="68"/>
        <end position="166"/>
    </location>
</feature>
<dbReference type="SMART" id="SM00408">
    <property type="entry name" value="IGc2"/>
    <property type="match status" value="3"/>
</dbReference>
<feature type="domain" description="Ig-like" evidence="7">
    <location>
        <begin position="474"/>
        <end position="570"/>
    </location>
</feature>
<comment type="subcellular location">
    <subcellularLocation>
        <location evidence="1">Membrane</location>
        <topology evidence="1">Single-pass type I membrane protein</topology>
    </subcellularLocation>
</comment>
<dbReference type="InterPro" id="IPR007110">
    <property type="entry name" value="Ig-like_dom"/>
</dbReference>
<dbReference type="Proteomes" id="UP000887574">
    <property type="component" value="Unplaced"/>
</dbReference>
<dbReference type="InterPro" id="IPR013098">
    <property type="entry name" value="Ig_I-set"/>
</dbReference>
<dbReference type="InterPro" id="IPR003598">
    <property type="entry name" value="Ig_sub2"/>
</dbReference>
<keyword evidence="6" id="KW-1133">Transmembrane helix</keyword>
<feature type="transmembrane region" description="Helical" evidence="6">
    <location>
        <begin position="587"/>
        <end position="607"/>
    </location>
</feature>
<evidence type="ECO:0000256" key="2">
    <source>
        <dbReference type="ARBA" id="ARBA00023136"/>
    </source>
</evidence>
<dbReference type="PROSITE" id="PS50835">
    <property type="entry name" value="IG_LIKE"/>
    <property type="match status" value="4"/>
</dbReference>
<dbReference type="Pfam" id="PF13927">
    <property type="entry name" value="Ig_3"/>
    <property type="match status" value="2"/>
</dbReference>
<dbReference type="WBParaSite" id="jg25072">
    <property type="protein sequence ID" value="jg25072"/>
    <property type="gene ID" value="jg25072"/>
</dbReference>
<dbReference type="AlphaFoldDB" id="A0A915E080"/>
<keyword evidence="6" id="KW-0812">Transmembrane</keyword>
<dbReference type="PANTHER" id="PTHR11640:SF31">
    <property type="entry name" value="IRREGULAR CHIASM C-ROUGHEST PROTEIN-RELATED"/>
    <property type="match status" value="1"/>
</dbReference>
<evidence type="ECO:0000313" key="9">
    <source>
        <dbReference type="WBParaSite" id="jg25072"/>
    </source>
</evidence>
<keyword evidence="4" id="KW-0325">Glycoprotein</keyword>
<keyword evidence="8" id="KW-1185">Reference proteome</keyword>
<dbReference type="InterPro" id="IPR013783">
    <property type="entry name" value="Ig-like_fold"/>
</dbReference>
<dbReference type="Gene3D" id="2.60.40.10">
    <property type="entry name" value="Immunoglobulins"/>
    <property type="match status" value="4"/>
</dbReference>